<dbReference type="Gene3D" id="2.130.10.10">
    <property type="entry name" value="YVTN repeat-like/Quinoprotein amine dehydrogenase"/>
    <property type="match status" value="1"/>
</dbReference>
<organism evidence="1 2">
    <name type="scientific">Pseudoduganella albidiflava</name>
    <dbReference type="NCBI Taxonomy" id="321983"/>
    <lineage>
        <taxon>Bacteria</taxon>
        <taxon>Pseudomonadati</taxon>
        <taxon>Pseudomonadota</taxon>
        <taxon>Betaproteobacteria</taxon>
        <taxon>Burkholderiales</taxon>
        <taxon>Oxalobacteraceae</taxon>
        <taxon>Telluria group</taxon>
        <taxon>Pseudoduganella</taxon>
    </lineage>
</organism>
<evidence type="ECO:0000313" key="1">
    <source>
        <dbReference type="EMBL" id="GGY67738.1"/>
    </source>
</evidence>
<evidence type="ECO:0008006" key="3">
    <source>
        <dbReference type="Google" id="ProtNLM"/>
    </source>
</evidence>
<dbReference type="InterPro" id="IPR015943">
    <property type="entry name" value="WD40/YVTN_repeat-like_dom_sf"/>
</dbReference>
<evidence type="ECO:0000313" key="2">
    <source>
        <dbReference type="Proteomes" id="UP000628442"/>
    </source>
</evidence>
<protein>
    <recommendedName>
        <fullName evidence="3">Oligogalacturonide lyase</fullName>
    </recommendedName>
</protein>
<reference evidence="1" key="1">
    <citation type="journal article" date="2014" name="Int. J. Syst. Evol. Microbiol.">
        <title>Complete genome sequence of Corynebacterium casei LMG S-19264T (=DSM 44701T), isolated from a smear-ripened cheese.</title>
        <authorList>
            <consortium name="US DOE Joint Genome Institute (JGI-PGF)"/>
            <person name="Walter F."/>
            <person name="Albersmeier A."/>
            <person name="Kalinowski J."/>
            <person name="Ruckert C."/>
        </authorList>
    </citation>
    <scope>NUCLEOTIDE SEQUENCE</scope>
    <source>
        <strain evidence="1">KCTC 12343</strain>
    </source>
</reference>
<sequence>MDSFYGSGFRGSPAAFQTIRKMSKAPQRTSAQSALSIRGTHMNTSSLLRAAVCVALCFSTAAHAGIGQRFPSERKVVKDPVTGTMLTFLTSTPQGDSKIYPTHPQWTSDGKWLVFRSNRVKGEAMAVNETTGDLVQVTEGGYTGMLNLAQKSMKLLFMRQGSDKGVLQIVEVDLAAVFRDSAAGKMKPAAEYQRIAGTTSAELEAGGDMALDADEEWVYFRVGRNAAAKHLPAGAKIEANFGPRNMGAGPNGIARMNVKTGEIRHVVSVGFQIGHIQANLWNPGEIVFCWETGGKSPQRTWTVRSDGTGLRPLYPEAPYEWVTHEAVISKDEVAMALMGHRPVKDGGGGVAAPATGVYGANPGQDAAWGDAGTREKPTGLAIVNLRTREMTIAGQTPSGSGLWHVHGSPDGRFAVGDDFSRSLWLIDRKTREMKLLTTGHKDTAADHPHPTFNADGTKIQIQSAMLSADGKAMNIVVVPVPEDWLKRK</sequence>
<proteinExistence type="predicted"/>
<name>A0AA88C5V4_9BURK</name>
<dbReference type="SUPFAM" id="SSF50969">
    <property type="entry name" value="YVTN repeat-like/Quinoprotein amine dehydrogenase"/>
    <property type="match status" value="1"/>
</dbReference>
<accession>A0AA88C5V4</accession>
<dbReference type="Proteomes" id="UP000628442">
    <property type="component" value="Unassembled WGS sequence"/>
</dbReference>
<dbReference type="AlphaFoldDB" id="A0AA88C5V4"/>
<comment type="caution">
    <text evidence="1">The sequence shown here is derived from an EMBL/GenBank/DDBJ whole genome shotgun (WGS) entry which is preliminary data.</text>
</comment>
<gene>
    <name evidence="1" type="ORF">GCM10007387_57380</name>
</gene>
<reference evidence="1" key="2">
    <citation type="submission" date="2022-12" db="EMBL/GenBank/DDBJ databases">
        <authorList>
            <person name="Sun Q."/>
            <person name="Kim S."/>
        </authorList>
    </citation>
    <scope>NUCLEOTIDE SEQUENCE</scope>
    <source>
        <strain evidence="1">KCTC 12343</strain>
    </source>
</reference>
<dbReference type="InterPro" id="IPR011044">
    <property type="entry name" value="Quino_amine_DH_bsu"/>
</dbReference>
<dbReference type="EMBL" id="BMWV01000023">
    <property type="protein sequence ID" value="GGY67738.1"/>
    <property type="molecule type" value="Genomic_DNA"/>
</dbReference>